<sequence length="96" mass="10729">MRIRELLDQQRSEILRIAAQHGAYNVRVFGSVARGEAQPDSDIDLLVELESSRSLLDRVALMQDLEDLLGTKVEVATEKGLQASIRDRILCEALPL</sequence>
<evidence type="ECO:0000256" key="3">
    <source>
        <dbReference type="ARBA" id="ARBA00022679"/>
    </source>
</evidence>
<dbReference type="SUPFAM" id="SSF81301">
    <property type="entry name" value="Nucleotidyltransferase"/>
    <property type="match status" value="1"/>
</dbReference>
<dbReference type="InterPro" id="IPR052038">
    <property type="entry name" value="Type-VII_TA_antitoxin"/>
</dbReference>
<keyword evidence="4" id="KW-0548">Nucleotidyltransferase</keyword>
<dbReference type="RefSeq" id="WP_105221094.1">
    <property type="nucleotide sequence ID" value="NZ_CAWNSU010000082.1"/>
</dbReference>
<reference evidence="11 12" key="1">
    <citation type="journal article" date="2019" name="Front. Microbiol.">
        <title>Genomic Features for Desiccation Tolerance and Sugar Biosynthesis in the Extremophile Gloeocapsopsis sp. UTEX B3054.</title>
        <authorList>
            <person name="Urrejola C."/>
            <person name="Alcorta J."/>
            <person name="Salas L."/>
            <person name="Vasquez M."/>
            <person name="Polz M.F."/>
            <person name="Vicuna R."/>
            <person name="Diez B."/>
        </authorList>
    </citation>
    <scope>NUCLEOTIDE SEQUENCE [LARGE SCALE GENOMIC DNA]</scope>
    <source>
        <strain evidence="11 12">1H9</strain>
    </source>
</reference>
<dbReference type="InterPro" id="IPR043519">
    <property type="entry name" value="NT_sf"/>
</dbReference>
<dbReference type="Gene3D" id="3.30.460.10">
    <property type="entry name" value="Beta Polymerase, domain 2"/>
    <property type="match status" value="1"/>
</dbReference>
<protein>
    <submittedName>
        <fullName evidence="11">Nucleotidyltransferase</fullName>
    </submittedName>
</protein>
<keyword evidence="5" id="KW-0479">Metal-binding</keyword>
<organism evidence="11 12">
    <name type="scientific">Gloeocapsopsis dulcis AAB1 = 1H9</name>
    <dbReference type="NCBI Taxonomy" id="1433147"/>
    <lineage>
        <taxon>Bacteria</taxon>
        <taxon>Bacillati</taxon>
        <taxon>Cyanobacteriota</taxon>
        <taxon>Cyanophyceae</taxon>
        <taxon>Oscillatoriophycideae</taxon>
        <taxon>Chroococcales</taxon>
        <taxon>Chroococcaceae</taxon>
        <taxon>Gloeocapsopsis</taxon>
        <taxon>Gloeocapsopsis dulcis</taxon>
    </lineage>
</organism>
<feature type="domain" description="Polymerase nucleotidyl transferase" evidence="10">
    <location>
        <begin position="13"/>
        <end position="90"/>
    </location>
</feature>
<proteinExistence type="inferred from homology"/>
<keyword evidence="8" id="KW-0460">Magnesium</keyword>
<evidence type="ECO:0000256" key="6">
    <source>
        <dbReference type="ARBA" id="ARBA00022741"/>
    </source>
</evidence>
<dbReference type="AlphaFoldDB" id="A0A6N8FRG8"/>
<evidence type="ECO:0000256" key="7">
    <source>
        <dbReference type="ARBA" id="ARBA00022840"/>
    </source>
</evidence>
<dbReference type="Proteomes" id="UP000441797">
    <property type="component" value="Unassembled WGS sequence"/>
</dbReference>
<dbReference type="PANTHER" id="PTHR33571">
    <property type="entry name" value="SSL8005 PROTEIN"/>
    <property type="match status" value="1"/>
</dbReference>
<evidence type="ECO:0000256" key="5">
    <source>
        <dbReference type="ARBA" id="ARBA00022723"/>
    </source>
</evidence>
<dbReference type="InterPro" id="IPR002934">
    <property type="entry name" value="Polymerase_NTP_transf_dom"/>
</dbReference>
<dbReference type="PANTHER" id="PTHR33571:SF12">
    <property type="entry name" value="BSL3053 PROTEIN"/>
    <property type="match status" value="1"/>
</dbReference>
<comment type="caution">
    <text evidence="11">The sequence shown here is derived from an EMBL/GenBank/DDBJ whole genome shotgun (WGS) entry which is preliminary data.</text>
</comment>
<comment type="cofactor">
    <cofactor evidence="1">
        <name>Mg(2+)</name>
        <dbReference type="ChEBI" id="CHEBI:18420"/>
    </cofactor>
</comment>
<dbReference type="Pfam" id="PF01909">
    <property type="entry name" value="NTP_transf_2"/>
    <property type="match status" value="1"/>
</dbReference>
<evidence type="ECO:0000256" key="8">
    <source>
        <dbReference type="ARBA" id="ARBA00022842"/>
    </source>
</evidence>
<dbReference type="CDD" id="cd05403">
    <property type="entry name" value="NT_KNTase_like"/>
    <property type="match status" value="1"/>
</dbReference>
<evidence type="ECO:0000256" key="1">
    <source>
        <dbReference type="ARBA" id="ARBA00001946"/>
    </source>
</evidence>
<dbReference type="GO" id="GO:0005524">
    <property type="term" value="F:ATP binding"/>
    <property type="evidence" value="ECO:0007669"/>
    <property type="project" value="UniProtKB-KW"/>
</dbReference>
<dbReference type="GO" id="GO:0046872">
    <property type="term" value="F:metal ion binding"/>
    <property type="evidence" value="ECO:0007669"/>
    <property type="project" value="UniProtKB-KW"/>
</dbReference>
<dbReference type="OrthoDB" id="561385at2"/>
<dbReference type="GO" id="GO:0016779">
    <property type="term" value="F:nucleotidyltransferase activity"/>
    <property type="evidence" value="ECO:0007669"/>
    <property type="project" value="UniProtKB-KW"/>
</dbReference>
<gene>
    <name evidence="11" type="ORF">BWI75_04205</name>
</gene>
<evidence type="ECO:0000256" key="9">
    <source>
        <dbReference type="ARBA" id="ARBA00038276"/>
    </source>
</evidence>
<keyword evidence="6" id="KW-0547">Nucleotide-binding</keyword>
<evidence type="ECO:0000313" key="11">
    <source>
        <dbReference type="EMBL" id="MUL35571.1"/>
    </source>
</evidence>
<evidence type="ECO:0000313" key="12">
    <source>
        <dbReference type="Proteomes" id="UP000441797"/>
    </source>
</evidence>
<comment type="similarity">
    <text evidence="9">Belongs to the MntA antitoxin family.</text>
</comment>
<evidence type="ECO:0000256" key="2">
    <source>
        <dbReference type="ARBA" id="ARBA00022649"/>
    </source>
</evidence>
<accession>A0A6N8FRG8</accession>
<keyword evidence="2" id="KW-1277">Toxin-antitoxin system</keyword>
<name>A0A6N8FRG8_9CHRO</name>
<evidence type="ECO:0000256" key="4">
    <source>
        <dbReference type="ARBA" id="ARBA00022695"/>
    </source>
</evidence>
<keyword evidence="7" id="KW-0067">ATP-binding</keyword>
<dbReference type="EMBL" id="NAPY01000004">
    <property type="protein sequence ID" value="MUL35571.1"/>
    <property type="molecule type" value="Genomic_DNA"/>
</dbReference>
<keyword evidence="3 11" id="KW-0808">Transferase</keyword>
<evidence type="ECO:0000259" key="10">
    <source>
        <dbReference type="Pfam" id="PF01909"/>
    </source>
</evidence>
<keyword evidence="12" id="KW-1185">Reference proteome</keyword>